<gene>
    <name evidence="1" type="ORF">Tci_891282</name>
</gene>
<evidence type="ECO:0000313" key="1">
    <source>
        <dbReference type="EMBL" id="GFD19313.1"/>
    </source>
</evidence>
<sequence>IVIRQRVGDLQLGIESYQTNLNLTEPRWDASDFLFKEDYTIIRKLRVVIYIDRNDQKKMLRENEVHKFSDGTLIRVLQKLDHMVKDFRVYGSNREKTQDLKNLSESGKVYWWTT</sequence>
<dbReference type="EMBL" id="BKCJ011313559">
    <property type="protein sequence ID" value="GFD19313.1"/>
    <property type="molecule type" value="Genomic_DNA"/>
</dbReference>
<accession>A0A699UBE2</accession>
<comment type="caution">
    <text evidence="1">The sequence shown here is derived from an EMBL/GenBank/DDBJ whole genome shotgun (WGS) entry which is preliminary data.</text>
</comment>
<dbReference type="AlphaFoldDB" id="A0A699UBE2"/>
<feature type="non-terminal residue" evidence="1">
    <location>
        <position position="1"/>
    </location>
</feature>
<proteinExistence type="predicted"/>
<organism evidence="1">
    <name type="scientific">Tanacetum cinerariifolium</name>
    <name type="common">Dalmatian daisy</name>
    <name type="synonym">Chrysanthemum cinerariifolium</name>
    <dbReference type="NCBI Taxonomy" id="118510"/>
    <lineage>
        <taxon>Eukaryota</taxon>
        <taxon>Viridiplantae</taxon>
        <taxon>Streptophyta</taxon>
        <taxon>Embryophyta</taxon>
        <taxon>Tracheophyta</taxon>
        <taxon>Spermatophyta</taxon>
        <taxon>Magnoliopsida</taxon>
        <taxon>eudicotyledons</taxon>
        <taxon>Gunneridae</taxon>
        <taxon>Pentapetalae</taxon>
        <taxon>asterids</taxon>
        <taxon>campanulids</taxon>
        <taxon>Asterales</taxon>
        <taxon>Asteraceae</taxon>
        <taxon>Asteroideae</taxon>
        <taxon>Anthemideae</taxon>
        <taxon>Anthemidinae</taxon>
        <taxon>Tanacetum</taxon>
    </lineage>
</organism>
<protein>
    <submittedName>
        <fullName evidence="1">Uncharacterized protein</fullName>
    </submittedName>
</protein>
<reference evidence="1" key="1">
    <citation type="journal article" date="2019" name="Sci. Rep.">
        <title>Draft genome of Tanacetum cinerariifolium, the natural source of mosquito coil.</title>
        <authorList>
            <person name="Yamashiro T."/>
            <person name="Shiraishi A."/>
            <person name="Satake H."/>
            <person name="Nakayama K."/>
        </authorList>
    </citation>
    <scope>NUCLEOTIDE SEQUENCE</scope>
</reference>
<name>A0A699UBE2_TANCI</name>